<evidence type="ECO:0000256" key="5">
    <source>
        <dbReference type="ARBA" id="ARBA00022801"/>
    </source>
</evidence>
<keyword evidence="6" id="KW-0234">DNA repair</keyword>
<dbReference type="GO" id="GO:0004519">
    <property type="term" value="F:endonuclease activity"/>
    <property type="evidence" value="ECO:0007669"/>
    <property type="project" value="UniProtKB-KW"/>
</dbReference>
<keyword evidence="2 8" id="KW-0255">Endonuclease</keyword>
<sequence length="333" mass="37209">MIVRFGYVAMSTVVQNASPSKTMTMKSFLKLNDREAALHKLERIANENLHNTLRLLKHNAAHDIMVYRFSSKLIPLATHNDMQDWDPFPALQEGFRAIGDYVKKHGMRVSFHPDHFTVLSTPRPEVLANSIRDLNAHVGMLEAMGLPAAMKNNIHIGGAYGDKPSAASRFIEHFHDLDQRIKERLTLENDDKTFTAQETLSVSKATGVPMVLDIHHQWVNNDGEAPWELWPDILRTWETPLAQAGSDPAQPLPPKIHVSSPKSPADIRSHADGVDVVPLLAFLRNIAEQTPRVDVMIEAKMKDGALFGLMKELADYKNEGVTILNGASVEIRP</sequence>
<dbReference type="GO" id="GO:0006289">
    <property type="term" value="P:nucleotide-excision repair"/>
    <property type="evidence" value="ECO:0007669"/>
    <property type="project" value="InterPro"/>
</dbReference>
<evidence type="ECO:0000313" key="8">
    <source>
        <dbReference type="EMBL" id="ANY72984.1"/>
    </source>
</evidence>
<dbReference type="InterPro" id="IPR036237">
    <property type="entry name" value="Xyl_isomerase-like_sf"/>
</dbReference>
<evidence type="ECO:0000256" key="3">
    <source>
        <dbReference type="ARBA" id="ARBA00022763"/>
    </source>
</evidence>
<name>A0A1B2DZ07_9BACL</name>
<evidence type="ECO:0000256" key="6">
    <source>
        <dbReference type="ARBA" id="ARBA00023204"/>
    </source>
</evidence>
<organism evidence="8">
    <name type="scientific">Paenibacillus ihbetae</name>
    <dbReference type="NCBI Taxonomy" id="1870820"/>
    <lineage>
        <taxon>Bacteria</taxon>
        <taxon>Bacillati</taxon>
        <taxon>Bacillota</taxon>
        <taxon>Bacilli</taxon>
        <taxon>Bacillales</taxon>
        <taxon>Paenibacillaceae</taxon>
        <taxon>Paenibacillus</taxon>
    </lineage>
</organism>
<proteinExistence type="predicted"/>
<dbReference type="GO" id="GO:0009411">
    <property type="term" value="P:response to UV"/>
    <property type="evidence" value="ECO:0007669"/>
    <property type="project" value="InterPro"/>
</dbReference>
<evidence type="ECO:0000256" key="2">
    <source>
        <dbReference type="ARBA" id="ARBA00022759"/>
    </source>
</evidence>
<accession>A0A1B2DZ07</accession>
<dbReference type="NCBIfam" id="TIGR00629">
    <property type="entry name" value="uvde"/>
    <property type="match status" value="1"/>
</dbReference>
<keyword evidence="1" id="KW-0540">Nuclease</keyword>
<evidence type="ECO:0000256" key="7">
    <source>
        <dbReference type="SAM" id="MobiDB-lite"/>
    </source>
</evidence>
<dbReference type="Gene3D" id="3.20.20.150">
    <property type="entry name" value="Divalent-metal-dependent TIM barrel enzymes"/>
    <property type="match status" value="1"/>
</dbReference>
<dbReference type="AlphaFoldDB" id="A0A1B2DZ07"/>
<reference evidence="8" key="1">
    <citation type="submission" date="2016-08" db="EMBL/GenBank/DDBJ databases">
        <title>Complete Genome Seqeunce of Paenibacillus sp. nov. IHBB 9852 from high altitute lake of Indian trans-Himalayas.</title>
        <authorList>
            <person name="Kiran S."/>
            <person name="Swarnkar M.K."/>
            <person name="Rana A."/>
            <person name="Tewari R."/>
            <person name="Gulati A."/>
        </authorList>
    </citation>
    <scope>NUCLEOTIDE SEQUENCE [LARGE SCALE GENOMIC DNA]</scope>
    <source>
        <strain evidence="8">IHBB 9852</strain>
    </source>
</reference>
<evidence type="ECO:0000256" key="1">
    <source>
        <dbReference type="ARBA" id="ARBA00022722"/>
    </source>
</evidence>
<dbReference type="RefSeq" id="WP_099477567.1">
    <property type="nucleotide sequence ID" value="NZ_CP016809.1"/>
</dbReference>
<dbReference type="KEGG" id="pib:BBD41_10515"/>
<dbReference type="PANTHER" id="PTHR31290">
    <property type="entry name" value="UV-DAMAGE ENDONUCLEASE"/>
    <property type="match status" value="1"/>
</dbReference>
<keyword evidence="4" id="KW-0228">DNA excision</keyword>
<dbReference type="SUPFAM" id="SSF51658">
    <property type="entry name" value="Xylose isomerase-like"/>
    <property type="match status" value="1"/>
</dbReference>
<dbReference type="PANTHER" id="PTHR31290:SF5">
    <property type="entry name" value="UV-DAMAGE ENDONUCLEASE"/>
    <property type="match status" value="1"/>
</dbReference>
<dbReference type="EMBL" id="CP016809">
    <property type="protein sequence ID" value="ANY72984.1"/>
    <property type="molecule type" value="Genomic_DNA"/>
</dbReference>
<dbReference type="InterPro" id="IPR004601">
    <property type="entry name" value="UvdE"/>
</dbReference>
<feature type="region of interest" description="Disordered" evidence="7">
    <location>
        <begin position="245"/>
        <end position="265"/>
    </location>
</feature>
<keyword evidence="5" id="KW-0378">Hydrolase</keyword>
<gene>
    <name evidence="8" type="ORF">BBD41_10515</name>
</gene>
<evidence type="ECO:0000256" key="4">
    <source>
        <dbReference type="ARBA" id="ARBA00022769"/>
    </source>
</evidence>
<dbReference type="GO" id="GO:0016787">
    <property type="term" value="F:hydrolase activity"/>
    <property type="evidence" value="ECO:0007669"/>
    <property type="project" value="UniProtKB-KW"/>
</dbReference>
<dbReference type="Pfam" id="PF03851">
    <property type="entry name" value="UvdE"/>
    <property type="match status" value="1"/>
</dbReference>
<keyword evidence="3" id="KW-0227">DNA damage</keyword>
<protein>
    <submittedName>
        <fullName evidence="8">UV damage endonuclease UvsE</fullName>
    </submittedName>
</protein>